<sequence>MCIERGAECRLRQSGMTLIELVMFIVIVSVGVVGILTVLNITAKNSADPLIRKQMLAIAAGLIEEVELQPFTYCDPTDANVATATSPAGCASTVENLGPEAGETRTGAAPFNNVNDYNGLSLPSPITDITGGNPAPAGYSASIAVVPEALNGIASSSTPANMNVLRIAVTVTHGSDSLTLEGYRTRHSPNFAP</sequence>
<feature type="transmembrane region" description="Helical" evidence="1">
    <location>
        <begin position="21"/>
        <end position="43"/>
    </location>
</feature>
<comment type="caution">
    <text evidence="2">The sequence shown here is derived from an EMBL/GenBank/DDBJ whole genome shotgun (WGS) entry which is preliminary data.</text>
</comment>
<proteinExistence type="predicted"/>
<evidence type="ECO:0008006" key="3">
    <source>
        <dbReference type="Google" id="ProtNLM"/>
    </source>
</evidence>
<organism evidence="2">
    <name type="scientific">mine drainage metagenome</name>
    <dbReference type="NCBI Taxonomy" id="410659"/>
    <lineage>
        <taxon>unclassified sequences</taxon>
        <taxon>metagenomes</taxon>
        <taxon>ecological metagenomes</taxon>
    </lineage>
</organism>
<dbReference type="PROSITE" id="PS00409">
    <property type="entry name" value="PROKAR_NTER_METHYL"/>
    <property type="match status" value="1"/>
</dbReference>
<dbReference type="AlphaFoldDB" id="A0A1J5SFR0"/>
<protein>
    <recommendedName>
        <fullName evidence="3">MSHA pilin protein MshD</fullName>
    </recommendedName>
</protein>
<gene>
    <name evidence="2" type="ORF">GALL_107670</name>
</gene>
<reference evidence="2" key="1">
    <citation type="submission" date="2016-10" db="EMBL/GenBank/DDBJ databases">
        <title>Sequence of Gallionella enrichment culture.</title>
        <authorList>
            <person name="Poehlein A."/>
            <person name="Muehling M."/>
            <person name="Daniel R."/>
        </authorList>
    </citation>
    <scope>NUCLEOTIDE SEQUENCE</scope>
</reference>
<name>A0A1J5SFR0_9ZZZZ</name>
<dbReference type="EMBL" id="MLJW01000039">
    <property type="protein sequence ID" value="OIR07178.1"/>
    <property type="molecule type" value="Genomic_DNA"/>
</dbReference>
<keyword evidence="1" id="KW-0812">Transmembrane</keyword>
<accession>A0A1J5SFR0</accession>
<keyword evidence="1" id="KW-1133">Transmembrane helix</keyword>
<evidence type="ECO:0000256" key="1">
    <source>
        <dbReference type="SAM" id="Phobius"/>
    </source>
</evidence>
<evidence type="ECO:0000313" key="2">
    <source>
        <dbReference type="EMBL" id="OIR07178.1"/>
    </source>
</evidence>
<keyword evidence="1" id="KW-0472">Membrane</keyword>
<dbReference type="InterPro" id="IPR012902">
    <property type="entry name" value="N_methyl_site"/>
</dbReference>